<protein>
    <recommendedName>
        <fullName evidence="5">Pollen Ole e 1 allergen and extensin family protein</fullName>
    </recommendedName>
</protein>
<dbReference type="Proteomes" id="UP000001514">
    <property type="component" value="Unassembled WGS sequence"/>
</dbReference>
<keyword evidence="4" id="KW-1185">Reference proteome</keyword>
<evidence type="ECO:0000313" key="4">
    <source>
        <dbReference type="Proteomes" id="UP000001514"/>
    </source>
</evidence>
<organism evidence="4">
    <name type="scientific">Selaginella moellendorffii</name>
    <name type="common">Spikemoss</name>
    <dbReference type="NCBI Taxonomy" id="88036"/>
    <lineage>
        <taxon>Eukaryota</taxon>
        <taxon>Viridiplantae</taxon>
        <taxon>Streptophyta</taxon>
        <taxon>Embryophyta</taxon>
        <taxon>Tracheophyta</taxon>
        <taxon>Lycopodiopsida</taxon>
        <taxon>Selaginellales</taxon>
        <taxon>Selaginellaceae</taxon>
        <taxon>Selaginella</taxon>
    </lineage>
</organism>
<evidence type="ECO:0008006" key="5">
    <source>
        <dbReference type="Google" id="ProtNLM"/>
    </source>
</evidence>
<feature type="signal peptide" evidence="2">
    <location>
        <begin position="1"/>
        <end position="24"/>
    </location>
</feature>
<evidence type="ECO:0000256" key="2">
    <source>
        <dbReference type="SAM" id="SignalP"/>
    </source>
</evidence>
<dbReference type="GO" id="GO:0071944">
    <property type="term" value="C:cell periphery"/>
    <property type="evidence" value="ECO:0000318"/>
    <property type="project" value="GO_Central"/>
</dbReference>
<gene>
    <name evidence="3" type="ORF">SELMODRAFT_422150</name>
</gene>
<sequence length="163" mass="17563">MAATKILVLLGGVLLSSLMAAVEAIDPYTAPGSSQRINATVVQGYVFCQNCYKDWSRHLGVHPGAEVSVECTAISTGKLVALGKGVSRENGYVEIRLDGYDYSSKLKIHRCLAKIVRSRDPSCDYRTNVNSGYSGAKPQFSGVAGNIAYFTTNAFSFTPMCSY</sequence>
<evidence type="ECO:0000256" key="1">
    <source>
        <dbReference type="ARBA" id="ARBA00022729"/>
    </source>
</evidence>
<dbReference type="KEGG" id="smo:SELMODRAFT_422150"/>
<dbReference type="HOGENOM" id="CLU_1629876_0_0_1"/>
<name>D8SHH9_SELML</name>
<dbReference type="PANTHER" id="PTHR33470:SF29">
    <property type="entry name" value="POLLEN OLE E 1 ALLERGEN AND EXTENSIN FAMILY PROTEIN"/>
    <property type="match status" value="1"/>
</dbReference>
<evidence type="ECO:0000313" key="3">
    <source>
        <dbReference type="EMBL" id="EFJ16005.1"/>
    </source>
</evidence>
<dbReference type="PANTHER" id="PTHR33470">
    <property type="entry name" value="OS01G0164075 PROTEIN"/>
    <property type="match status" value="1"/>
</dbReference>
<feature type="chain" id="PRO_5003122722" description="Pollen Ole e 1 allergen and extensin family protein" evidence="2">
    <location>
        <begin position="25"/>
        <end position="163"/>
    </location>
</feature>
<keyword evidence="1 2" id="KW-0732">Signal</keyword>
<reference evidence="3 4" key="1">
    <citation type="journal article" date="2011" name="Science">
        <title>The Selaginella genome identifies genetic changes associated with the evolution of vascular plants.</title>
        <authorList>
            <person name="Banks J.A."/>
            <person name="Nishiyama T."/>
            <person name="Hasebe M."/>
            <person name="Bowman J.L."/>
            <person name="Gribskov M."/>
            <person name="dePamphilis C."/>
            <person name="Albert V.A."/>
            <person name="Aono N."/>
            <person name="Aoyama T."/>
            <person name="Ambrose B.A."/>
            <person name="Ashton N.W."/>
            <person name="Axtell M.J."/>
            <person name="Barker E."/>
            <person name="Barker M.S."/>
            <person name="Bennetzen J.L."/>
            <person name="Bonawitz N.D."/>
            <person name="Chapple C."/>
            <person name="Cheng C."/>
            <person name="Correa L.G."/>
            <person name="Dacre M."/>
            <person name="DeBarry J."/>
            <person name="Dreyer I."/>
            <person name="Elias M."/>
            <person name="Engstrom E.M."/>
            <person name="Estelle M."/>
            <person name="Feng L."/>
            <person name="Finet C."/>
            <person name="Floyd S.K."/>
            <person name="Frommer W.B."/>
            <person name="Fujita T."/>
            <person name="Gramzow L."/>
            <person name="Gutensohn M."/>
            <person name="Harholt J."/>
            <person name="Hattori M."/>
            <person name="Heyl A."/>
            <person name="Hirai T."/>
            <person name="Hiwatashi Y."/>
            <person name="Ishikawa M."/>
            <person name="Iwata M."/>
            <person name="Karol K.G."/>
            <person name="Koehler B."/>
            <person name="Kolukisaoglu U."/>
            <person name="Kubo M."/>
            <person name="Kurata T."/>
            <person name="Lalonde S."/>
            <person name="Li K."/>
            <person name="Li Y."/>
            <person name="Litt A."/>
            <person name="Lyons E."/>
            <person name="Manning G."/>
            <person name="Maruyama T."/>
            <person name="Michael T.P."/>
            <person name="Mikami K."/>
            <person name="Miyazaki S."/>
            <person name="Morinaga S."/>
            <person name="Murata T."/>
            <person name="Mueller-Roeber B."/>
            <person name="Nelson D.R."/>
            <person name="Obara M."/>
            <person name="Oguri Y."/>
            <person name="Olmstead R.G."/>
            <person name="Onodera N."/>
            <person name="Petersen B.L."/>
            <person name="Pils B."/>
            <person name="Prigge M."/>
            <person name="Rensing S.A."/>
            <person name="Riano-Pachon D.M."/>
            <person name="Roberts A.W."/>
            <person name="Sato Y."/>
            <person name="Scheller H.V."/>
            <person name="Schulz B."/>
            <person name="Schulz C."/>
            <person name="Shakirov E.V."/>
            <person name="Shibagaki N."/>
            <person name="Shinohara N."/>
            <person name="Shippen D.E."/>
            <person name="Soerensen I."/>
            <person name="Sotooka R."/>
            <person name="Sugimoto N."/>
            <person name="Sugita M."/>
            <person name="Sumikawa N."/>
            <person name="Tanurdzic M."/>
            <person name="Theissen G."/>
            <person name="Ulvskov P."/>
            <person name="Wakazuki S."/>
            <person name="Weng J.K."/>
            <person name="Willats W.W."/>
            <person name="Wipf D."/>
            <person name="Wolf P.G."/>
            <person name="Yang L."/>
            <person name="Zimmer A.D."/>
            <person name="Zhu Q."/>
            <person name="Mitros T."/>
            <person name="Hellsten U."/>
            <person name="Loque D."/>
            <person name="Otillar R."/>
            <person name="Salamov A."/>
            <person name="Schmutz J."/>
            <person name="Shapiro H."/>
            <person name="Lindquist E."/>
            <person name="Lucas S."/>
            <person name="Rokhsar D."/>
            <person name="Grigoriev I.V."/>
        </authorList>
    </citation>
    <scope>NUCLEOTIDE SEQUENCE [LARGE SCALE GENOMIC DNA]</scope>
</reference>
<dbReference type="Gramene" id="EFJ16005">
    <property type="protein sequence ID" value="EFJ16005"/>
    <property type="gene ID" value="SELMODRAFT_422150"/>
</dbReference>
<accession>D8SHH9</accession>
<dbReference type="Pfam" id="PF01190">
    <property type="entry name" value="Pollen_Ole_e_1"/>
    <property type="match status" value="1"/>
</dbReference>
<dbReference type="InParanoid" id="D8SHH9"/>
<dbReference type="EMBL" id="GL377620">
    <property type="protein sequence ID" value="EFJ16005.1"/>
    <property type="molecule type" value="Genomic_DNA"/>
</dbReference>
<dbReference type="AlphaFoldDB" id="D8SHH9"/>
<proteinExistence type="predicted"/>